<protein>
    <submittedName>
        <fullName evidence="1">Uncharacterized protein</fullName>
    </submittedName>
</protein>
<evidence type="ECO:0000313" key="2">
    <source>
        <dbReference type="Proteomes" id="UP001370490"/>
    </source>
</evidence>
<name>A0AAN8V547_9MAGN</name>
<dbReference type="Proteomes" id="UP001370490">
    <property type="component" value="Unassembled WGS sequence"/>
</dbReference>
<dbReference type="EMBL" id="JBAMMX010000016">
    <property type="protein sequence ID" value="KAK6925024.1"/>
    <property type="molecule type" value="Genomic_DNA"/>
</dbReference>
<organism evidence="1 2">
    <name type="scientific">Dillenia turbinata</name>
    <dbReference type="NCBI Taxonomy" id="194707"/>
    <lineage>
        <taxon>Eukaryota</taxon>
        <taxon>Viridiplantae</taxon>
        <taxon>Streptophyta</taxon>
        <taxon>Embryophyta</taxon>
        <taxon>Tracheophyta</taxon>
        <taxon>Spermatophyta</taxon>
        <taxon>Magnoliopsida</taxon>
        <taxon>eudicotyledons</taxon>
        <taxon>Gunneridae</taxon>
        <taxon>Pentapetalae</taxon>
        <taxon>Dilleniales</taxon>
        <taxon>Dilleniaceae</taxon>
        <taxon>Dillenia</taxon>
    </lineage>
</organism>
<evidence type="ECO:0000313" key="1">
    <source>
        <dbReference type="EMBL" id="KAK6925024.1"/>
    </source>
</evidence>
<proteinExistence type="predicted"/>
<reference evidence="1 2" key="1">
    <citation type="submission" date="2023-12" db="EMBL/GenBank/DDBJ databases">
        <title>A high-quality genome assembly for Dillenia turbinata (Dilleniales).</title>
        <authorList>
            <person name="Chanderbali A."/>
        </authorList>
    </citation>
    <scope>NUCLEOTIDE SEQUENCE [LARGE SCALE GENOMIC DNA]</scope>
    <source>
        <strain evidence="1">LSX21</strain>
        <tissue evidence="1">Leaf</tissue>
    </source>
</reference>
<accession>A0AAN8V547</accession>
<sequence>MVRIHKNMGERENFSLVVIVTEQITGKRIVGSKASHLFNAVCWRNVHPIYRAKGQQSLRIALSIQLSILGLSDDEIKDVEFVQLLASVEKVSEQRFEAALKLLDKYGVQWIVLMEALAAQCDDMPELLKISAITKSSGNTIKYIGEAVKLCRILELNLLI</sequence>
<keyword evidence="2" id="KW-1185">Reference proteome</keyword>
<gene>
    <name evidence="1" type="ORF">RJ641_009350</name>
</gene>
<dbReference type="AlphaFoldDB" id="A0AAN8V547"/>
<comment type="caution">
    <text evidence="1">The sequence shown here is derived from an EMBL/GenBank/DDBJ whole genome shotgun (WGS) entry which is preliminary data.</text>
</comment>